<evidence type="ECO:0000256" key="5">
    <source>
        <dbReference type="RuleBase" id="RU003750"/>
    </source>
</evidence>
<feature type="transmembrane region" description="Helical" evidence="7">
    <location>
        <begin position="288"/>
        <end position="306"/>
    </location>
</feature>
<evidence type="ECO:0000256" key="1">
    <source>
        <dbReference type="ARBA" id="ARBA00004370"/>
    </source>
</evidence>
<dbReference type="EMBL" id="GGFK01009171">
    <property type="protein sequence ID" value="MBW42492.1"/>
    <property type="molecule type" value="Transcribed_RNA"/>
</dbReference>
<protein>
    <submittedName>
        <fullName evidence="8">Putative sn-12-diacylglycerol ethanolamine-and cholinephosphotransferase</fullName>
    </submittedName>
</protein>
<evidence type="ECO:0000256" key="6">
    <source>
        <dbReference type="SAM" id="MobiDB-lite"/>
    </source>
</evidence>
<dbReference type="InterPro" id="IPR048254">
    <property type="entry name" value="CDP_ALCOHOL_P_TRANSF_CS"/>
</dbReference>
<feature type="transmembrane region" description="Helical" evidence="7">
    <location>
        <begin position="260"/>
        <end position="276"/>
    </location>
</feature>
<feature type="compositionally biased region" description="Basic residues" evidence="6">
    <location>
        <begin position="408"/>
        <end position="420"/>
    </location>
</feature>
<comment type="subcellular location">
    <subcellularLocation>
        <location evidence="1">Membrane</location>
    </subcellularLocation>
</comment>
<feature type="transmembrane region" description="Helical" evidence="7">
    <location>
        <begin position="318"/>
        <end position="338"/>
    </location>
</feature>
<reference evidence="8" key="1">
    <citation type="submission" date="2018-01" db="EMBL/GenBank/DDBJ databases">
        <title>An insight into the sialome of Amazonian anophelines.</title>
        <authorList>
            <person name="Ribeiro J.M."/>
            <person name="Scarpassa V."/>
            <person name="Calvo E."/>
        </authorList>
    </citation>
    <scope>NUCLEOTIDE SEQUENCE</scope>
    <source>
        <tissue evidence="8">Salivary glands</tissue>
    </source>
</reference>
<proteinExistence type="inferred from homology"/>
<dbReference type="Pfam" id="PF01066">
    <property type="entry name" value="CDP-OH_P_transf"/>
    <property type="match status" value="1"/>
</dbReference>
<dbReference type="PIRSF" id="PIRSF015665">
    <property type="entry name" value="CHOPT"/>
    <property type="match status" value="1"/>
</dbReference>
<dbReference type="PROSITE" id="PS00379">
    <property type="entry name" value="CDP_ALCOHOL_P_TRANSF"/>
    <property type="match status" value="1"/>
</dbReference>
<feature type="region of interest" description="Disordered" evidence="6">
    <location>
        <begin position="394"/>
        <end position="420"/>
    </location>
</feature>
<evidence type="ECO:0000256" key="2">
    <source>
        <dbReference type="ARBA" id="ARBA00010441"/>
    </source>
</evidence>
<comment type="similarity">
    <text evidence="2 5">Belongs to the CDP-alcohol phosphatidyltransferase class-I family.</text>
</comment>
<dbReference type="InterPro" id="IPR043130">
    <property type="entry name" value="CDP-OH_PTrfase_TM_dom"/>
</dbReference>
<keyword evidence="7" id="KW-0812">Transmembrane</keyword>
<dbReference type="PANTHER" id="PTHR10414">
    <property type="entry name" value="ETHANOLAMINEPHOSPHOTRANSFERASE"/>
    <property type="match status" value="1"/>
</dbReference>
<organism evidence="8">
    <name type="scientific">Anopheles triannulatus</name>
    <dbReference type="NCBI Taxonomy" id="58253"/>
    <lineage>
        <taxon>Eukaryota</taxon>
        <taxon>Metazoa</taxon>
        <taxon>Ecdysozoa</taxon>
        <taxon>Arthropoda</taxon>
        <taxon>Hexapoda</taxon>
        <taxon>Insecta</taxon>
        <taxon>Pterygota</taxon>
        <taxon>Neoptera</taxon>
        <taxon>Endopterygota</taxon>
        <taxon>Diptera</taxon>
        <taxon>Nematocera</taxon>
        <taxon>Culicoidea</taxon>
        <taxon>Culicidae</taxon>
        <taxon>Anophelinae</taxon>
        <taxon>Anopheles</taxon>
    </lineage>
</organism>
<accession>A0A2M4AP22</accession>
<name>A0A2M4AP22_9DIPT</name>
<dbReference type="GO" id="GO:0006646">
    <property type="term" value="P:phosphatidylethanolamine biosynthetic process"/>
    <property type="evidence" value="ECO:0007669"/>
    <property type="project" value="TreeGrafter"/>
</dbReference>
<evidence type="ECO:0000256" key="3">
    <source>
        <dbReference type="ARBA" id="ARBA00022679"/>
    </source>
</evidence>
<feature type="compositionally biased region" description="Polar residues" evidence="6">
    <location>
        <begin position="394"/>
        <end position="405"/>
    </location>
</feature>
<dbReference type="InterPro" id="IPR000462">
    <property type="entry name" value="CDP-OH_P_trans"/>
</dbReference>
<feature type="transmembrane region" description="Helical" evidence="7">
    <location>
        <begin position="179"/>
        <end position="201"/>
    </location>
</feature>
<evidence type="ECO:0000256" key="4">
    <source>
        <dbReference type="ARBA" id="ARBA00023136"/>
    </source>
</evidence>
<dbReference type="GO" id="GO:0004307">
    <property type="term" value="F:ethanolaminephosphotransferase activity"/>
    <property type="evidence" value="ECO:0007669"/>
    <property type="project" value="TreeGrafter"/>
</dbReference>
<keyword evidence="4 7" id="KW-0472">Membrane</keyword>
<evidence type="ECO:0000313" key="8">
    <source>
        <dbReference type="EMBL" id="MBW42492.1"/>
    </source>
</evidence>
<keyword evidence="7" id="KW-1133">Transmembrane helix</keyword>
<dbReference type="PANTHER" id="PTHR10414:SF36">
    <property type="entry name" value="GH11618P"/>
    <property type="match status" value="1"/>
</dbReference>
<dbReference type="GO" id="GO:0005794">
    <property type="term" value="C:Golgi apparatus"/>
    <property type="evidence" value="ECO:0007669"/>
    <property type="project" value="TreeGrafter"/>
</dbReference>
<feature type="transmembrane region" description="Helical" evidence="7">
    <location>
        <begin position="52"/>
        <end position="73"/>
    </location>
</feature>
<feature type="transmembrane region" description="Helical" evidence="7">
    <location>
        <begin position="221"/>
        <end position="240"/>
    </location>
</feature>
<dbReference type="InterPro" id="IPR014472">
    <property type="entry name" value="CHOPT"/>
</dbReference>
<keyword evidence="3 5" id="KW-0808">Transferase</keyword>
<dbReference type="FunFam" id="1.20.120.1760:FF:000016">
    <property type="entry name" value="ethanolaminephosphotransferase 1"/>
    <property type="match status" value="1"/>
</dbReference>
<evidence type="ECO:0000256" key="7">
    <source>
        <dbReference type="SAM" id="Phobius"/>
    </source>
</evidence>
<feature type="transmembrane region" description="Helical" evidence="7">
    <location>
        <begin position="85"/>
        <end position="103"/>
    </location>
</feature>
<dbReference type="Gene3D" id="1.20.120.1760">
    <property type="match status" value="1"/>
</dbReference>
<dbReference type="GO" id="GO:0005789">
    <property type="term" value="C:endoplasmic reticulum membrane"/>
    <property type="evidence" value="ECO:0007669"/>
    <property type="project" value="TreeGrafter"/>
</dbReference>
<sequence length="420" mass="47984">MIGIKYLNDAHLKGFEKYKYNCVDTSLLSVYVMHPFWNKVVLLCPRWIAPNLLTFTGFMLTVVNFFLIAYYDYDFRAATNSTHTVPNWVWMLAAINLFVAYTLDGIDGKQARRTGTSGPLGELFDHGLDSYSAVLIPIYMFSIFGSADLPPVRMFFITVNVFLNFYLPHVEKYLTGVMFLPWGYDFVMWAVSITLAITGIFGADFWQVPVFGMKPCHIFELILYISAVITSHPIIIANVYKSYRDKTGKMRSFTEAIRPLVPLASLFILCTAWVLLSRNGIIDMEPRLYFVMCGTLFSNICCRLIVSQMSDTRADLWNGLLNLLSIVVLVSVVPFSFFGLPELNIEVERYLLYTLTTFVTVAHLHYGAGVVREMCHHFRIRCFKVRPKSADVATTNPIDVNRNGSHPNNHHLNHNRRKAK</sequence>
<dbReference type="AlphaFoldDB" id="A0A2M4AP22"/>
<feature type="transmembrane region" description="Helical" evidence="7">
    <location>
        <begin position="350"/>
        <end position="371"/>
    </location>
</feature>